<feature type="transmembrane region" description="Helical" evidence="1">
    <location>
        <begin position="209"/>
        <end position="233"/>
    </location>
</feature>
<feature type="non-terminal residue" evidence="4">
    <location>
        <position position="1"/>
    </location>
</feature>
<dbReference type="PANTHER" id="PTHR43185">
    <property type="entry name" value="FERROUS IRON TRANSPORT PROTEIN B"/>
    <property type="match status" value="1"/>
</dbReference>
<dbReference type="InterPro" id="IPR011642">
    <property type="entry name" value="Gate_dom"/>
</dbReference>
<sequence length="314" mass="33933">GWLSDLLVGEFGLISMGLNYSISIVLPIVTVFFLVFGILEDTGYFPRLTVLTNSAFRLVGVNGKATLPIVLGFGCVTMATLASRILETKKERIIVVALLALAVPCSAQLGVILALTAALSLRAVLLIAGIIFVEFVLVGRIMSAMIKGATSDFILELPPLRAPKLSNILLKTWARVKWFLREALPFFLIATLILYLLEASGGLRLVYRAVRPVVAGFLGLPVETAQVFIIGFFRRDYGAAGLYKLWESGMLAGNQIVVALLVMSLFLPCLATLIVMIKELGFRWALGILLFVMAMSLLSGGLLNLALTLTGVTI</sequence>
<dbReference type="Proteomes" id="UP000886069">
    <property type="component" value="Unassembled WGS sequence"/>
</dbReference>
<evidence type="ECO:0000259" key="2">
    <source>
        <dbReference type="Pfam" id="PF07664"/>
    </source>
</evidence>
<dbReference type="GO" id="GO:0015093">
    <property type="term" value="F:ferrous iron transmembrane transporter activity"/>
    <property type="evidence" value="ECO:0007669"/>
    <property type="project" value="InterPro"/>
</dbReference>
<evidence type="ECO:0000259" key="3">
    <source>
        <dbReference type="Pfam" id="PF07670"/>
    </source>
</evidence>
<proteinExistence type="predicted"/>
<feature type="transmembrane region" description="Helical" evidence="1">
    <location>
        <begin position="123"/>
        <end position="146"/>
    </location>
</feature>
<feature type="transmembrane region" description="Helical" evidence="1">
    <location>
        <begin position="92"/>
        <end position="116"/>
    </location>
</feature>
<feature type="transmembrane region" description="Helical" evidence="1">
    <location>
        <begin position="20"/>
        <end position="39"/>
    </location>
</feature>
<dbReference type="Pfam" id="PF07664">
    <property type="entry name" value="FeoB_C"/>
    <property type="match status" value="1"/>
</dbReference>
<feature type="domain" description="Nucleoside transporter/FeoB GTPase Gate" evidence="3">
    <location>
        <begin position="182"/>
        <end position="282"/>
    </location>
</feature>
<feature type="transmembrane region" description="Helical" evidence="1">
    <location>
        <begin position="178"/>
        <end position="197"/>
    </location>
</feature>
<dbReference type="InterPro" id="IPR011640">
    <property type="entry name" value="Fe2_transport_prot_B_C"/>
</dbReference>
<dbReference type="EMBL" id="DSEC01000040">
    <property type="protein sequence ID" value="HER42925.1"/>
    <property type="molecule type" value="Genomic_DNA"/>
</dbReference>
<feature type="domain" description="Nucleoside transporter/FeoB GTPase Gate" evidence="3">
    <location>
        <begin position="24"/>
        <end position="117"/>
    </location>
</feature>
<feature type="transmembrane region" description="Helical" evidence="1">
    <location>
        <begin position="65"/>
        <end position="86"/>
    </location>
</feature>
<comment type="caution">
    <text evidence="4">The sequence shown here is derived from an EMBL/GenBank/DDBJ whole genome shotgun (WGS) entry which is preliminary data.</text>
</comment>
<accession>A0A7V2ATF0</accession>
<keyword evidence="1" id="KW-0812">Transmembrane</keyword>
<feature type="transmembrane region" description="Helical" evidence="1">
    <location>
        <begin position="253"/>
        <end position="277"/>
    </location>
</feature>
<dbReference type="PANTHER" id="PTHR43185:SF1">
    <property type="entry name" value="FE(2+) TRANSPORTER FEOB"/>
    <property type="match status" value="1"/>
</dbReference>
<evidence type="ECO:0000256" key="1">
    <source>
        <dbReference type="SAM" id="Phobius"/>
    </source>
</evidence>
<keyword evidence="1" id="KW-1133">Transmembrane helix</keyword>
<dbReference type="GO" id="GO:0005886">
    <property type="term" value="C:plasma membrane"/>
    <property type="evidence" value="ECO:0007669"/>
    <property type="project" value="TreeGrafter"/>
</dbReference>
<keyword evidence="1" id="KW-0472">Membrane</keyword>
<feature type="domain" description="Ferrous iron transport protein B C-terminal" evidence="2">
    <location>
        <begin position="125"/>
        <end position="175"/>
    </location>
</feature>
<dbReference type="InterPro" id="IPR050860">
    <property type="entry name" value="FeoB_GTPase"/>
</dbReference>
<dbReference type="AlphaFoldDB" id="A0A7V2ATF0"/>
<evidence type="ECO:0000313" key="4">
    <source>
        <dbReference type="EMBL" id="HER42925.1"/>
    </source>
</evidence>
<protein>
    <submittedName>
        <fullName evidence="4">Ferrous iron transporter B</fullName>
    </submittedName>
</protein>
<organism evidence="4">
    <name type="scientific">Eiseniibacteriota bacterium</name>
    <dbReference type="NCBI Taxonomy" id="2212470"/>
    <lineage>
        <taxon>Bacteria</taxon>
        <taxon>Candidatus Eiseniibacteriota</taxon>
    </lineage>
</organism>
<gene>
    <name evidence="4" type="ORF">ENO08_00505</name>
</gene>
<feature type="transmembrane region" description="Helical" evidence="1">
    <location>
        <begin position="284"/>
        <end position="307"/>
    </location>
</feature>
<reference evidence="4" key="1">
    <citation type="journal article" date="2020" name="mSystems">
        <title>Genome- and Community-Level Interaction Insights into Carbon Utilization and Element Cycling Functions of Hydrothermarchaeota in Hydrothermal Sediment.</title>
        <authorList>
            <person name="Zhou Z."/>
            <person name="Liu Y."/>
            <person name="Xu W."/>
            <person name="Pan J."/>
            <person name="Luo Z.H."/>
            <person name="Li M."/>
        </authorList>
    </citation>
    <scope>NUCLEOTIDE SEQUENCE [LARGE SCALE GENOMIC DNA]</scope>
    <source>
        <strain evidence="4">SpSt-1233</strain>
    </source>
</reference>
<dbReference type="Pfam" id="PF07670">
    <property type="entry name" value="Gate"/>
    <property type="match status" value="2"/>
</dbReference>
<name>A0A7V2ATF0_UNCEI</name>